<sequence length="128" mass="14134">MFWPFMGGALDDTVPSLGKPGWQNPPDFDFHLLVCSGPRCHVRDGASLSHMMKAECAEAGIAARCLTTTTGCMFPCNRGPMVAVYPQGDWFHLPDRAAVRRFVREVLCEGRALPEFHFHTARLARSGA</sequence>
<dbReference type="Gene3D" id="3.40.30.10">
    <property type="entry name" value="Glutaredoxin"/>
    <property type="match status" value="1"/>
</dbReference>
<dbReference type="InterPro" id="IPR036249">
    <property type="entry name" value="Thioredoxin-like_sf"/>
</dbReference>
<organism evidence="1 2">
    <name type="scientific">Ponticoccus litoralis</name>
    <dbReference type="NCBI Taxonomy" id="422297"/>
    <lineage>
        <taxon>Bacteria</taxon>
        <taxon>Pseudomonadati</taxon>
        <taxon>Pseudomonadota</taxon>
        <taxon>Alphaproteobacteria</taxon>
        <taxon>Rhodobacterales</taxon>
        <taxon>Roseobacteraceae</taxon>
        <taxon>Ponticoccus</taxon>
    </lineage>
</organism>
<reference evidence="1 2" key="1">
    <citation type="submission" date="2024-05" db="EMBL/GenBank/DDBJ databases">
        <title>Genome sequence of Ponticoccus litoralis KCCM 90028.</title>
        <authorList>
            <person name="Kim J.M."/>
            <person name="Lee J.K."/>
            <person name="Choi B.J."/>
            <person name="Bayburt H."/>
            <person name="Baek J.H."/>
            <person name="Jeon C.O."/>
        </authorList>
    </citation>
    <scope>NUCLEOTIDE SEQUENCE [LARGE SCALE GENOMIC DNA]</scope>
    <source>
        <strain evidence="1 2">KCCM 90028</strain>
    </source>
</reference>
<protein>
    <submittedName>
        <fullName evidence="1">(2Fe-2S) ferredoxin domain-containing protein</fullName>
    </submittedName>
</protein>
<name>A0AAW9ST25_9RHOB</name>
<proteinExistence type="predicted"/>
<dbReference type="EMBL" id="JBDNCH010000002">
    <property type="protein sequence ID" value="MEN9061878.1"/>
    <property type="molecule type" value="Genomic_DNA"/>
</dbReference>
<dbReference type="AlphaFoldDB" id="A0AAW9ST25"/>
<accession>A0AAW9ST25</accession>
<evidence type="ECO:0000313" key="1">
    <source>
        <dbReference type="EMBL" id="MEN9061878.1"/>
    </source>
</evidence>
<keyword evidence="2" id="KW-1185">Reference proteome</keyword>
<dbReference type="CDD" id="cd02980">
    <property type="entry name" value="TRX_Fd_family"/>
    <property type="match status" value="1"/>
</dbReference>
<gene>
    <name evidence="1" type="ORF">ABFB10_13520</name>
</gene>
<dbReference type="RefSeq" id="WP_347166908.1">
    <property type="nucleotide sequence ID" value="NZ_JBDNCH010000002.1"/>
</dbReference>
<evidence type="ECO:0000313" key="2">
    <source>
        <dbReference type="Proteomes" id="UP001428774"/>
    </source>
</evidence>
<dbReference type="SUPFAM" id="SSF52833">
    <property type="entry name" value="Thioredoxin-like"/>
    <property type="match status" value="1"/>
</dbReference>
<dbReference type="Proteomes" id="UP001428774">
    <property type="component" value="Unassembled WGS sequence"/>
</dbReference>
<comment type="caution">
    <text evidence="1">The sequence shown here is derived from an EMBL/GenBank/DDBJ whole genome shotgun (WGS) entry which is preliminary data.</text>
</comment>